<evidence type="ECO:0000259" key="2">
    <source>
        <dbReference type="PROSITE" id="PS50878"/>
    </source>
</evidence>
<accession>A0A5J4WKB8</accession>
<dbReference type="EMBL" id="SNRW01001729">
    <property type="protein sequence ID" value="KAA6395263.1"/>
    <property type="molecule type" value="Genomic_DNA"/>
</dbReference>
<dbReference type="InterPro" id="IPR043502">
    <property type="entry name" value="DNA/RNA_pol_sf"/>
</dbReference>
<name>A0A5J4WKB8_9EUKA</name>
<sequence length="1417" mass="163706">MLHELMILSNQYELEGNTKEIQIDLVGMCAALLCFAKKSTYIRIQMKEGAQGAYQFDFGYNGVMSHAIHPLHELRLIQVQGSQDLVNPQAGQYYATAMGPGQQIPQLVTEEDTNLQLKRYEWIWLKMTTINITMIMIMTTTAIIDTSKRDTTRIINQTWEEVEKEGEQFLAKVQGMGRIMRIGLMVYIMRLRDKNQDNLEFFTKDENRPYLWIKQQHEHQSIQDPKRQIEIKEYKGEQVQYINRTEQNENGTGEQYDEFQEDFVNEPQNMEIRPQDKKIRNITIRKLQRNEQSGTAREGSLPVIHKTETEITHQQKAIDSPSNINKPTEKTTSDPNENQSSILNADLMGMITNPFSIQKGIQHQYIAADAAQVYHAPRETFSTNGNVRKVASSTDSIVSGQVWIAGTKPINIQTAPSTQFQVNLIRELKVKKKGGRTPVRVKTRNADSQVRAPGRFQLNGIQNRTKEEIQILEIFPRTLMEETLQPQPNTGMGGGTICFHEDSEKRQQVRLRIYPFSGSKEEEIAQTEKFEEELRENIIEEINPEQAKWFNITFIIPKPNQKWKKILDASSLNNEIQMIHFKMNETDQIRDQIRKRDWATSLDLKSAFHHRIVYPLYRPYLAFEAMEKVNQYRAKLFGTQHSPIFFVQAQAVVLMKIRKVFEIRILKNVDDLLLLHQNKERLRKQTQIIIMRILEAIEWTIAKEKCEIEPQQQINLLRRTLDLEKMYIKMTDLRKQELRFQLRKLISLLDRQVPIKIKYLESIIGKLIFLRFQVKEASLYLKLMDLAKNENAEEQGMEREYDSTQINTSRALLVAGNDSEELRDDIRGEDSSGSDGIRRISKGMGSDSVTSNRGCFNPTWRMEYETEELQIKAIVIKSDSSTAVQDLAKQRAGYTLVAEVKKIVKLFQHLKIQTQTRHIPRISKNITCALSRLSIQGDYQVNKEIFIALCQAWEITPTLDLFATGENKLVDRFVAIREEEEETEWLNAFSGPWKEEIFLIHQPIPKIGKALIAWEKFIPKSIMIAPWWPGQIWFTHVLIGCSRYLILGESSLSLKPEKEMTIRKNMLLSGKIAAFFMDLKEIQQMIIEGLKYYIQKKYKQTIGLFDDWKKEKNYTIENIINQNIPFIHTEFMTQLIKERKTKPPLAKHHASILNAMFSLTFGTVQVTTTVQRLTTYAISNHTINNQRYGSTQDINQLMEEMANIDLSLSIIVDEEHTAAVCIPPKQSKKSERYDVRKTEDLRVCPKETFVRYFSTRLEGLVQTLGVQNATTNSIKHASSTELTAQGSDVRTINVFTHHTPDSKMNKEFYIFVVNREQESLASALVKNDGEKQATQIISKQTGDARLFPQDTLASRLYFPIISTQPIVEAESMNDLVSAKVQNSQMQKDDQDVQPQDEAQKSSMRKDSDLATTVGAQK</sequence>
<dbReference type="SUPFAM" id="SSF56672">
    <property type="entry name" value="DNA/RNA polymerases"/>
    <property type="match status" value="1"/>
</dbReference>
<evidence type="ECO:0000256" key="1">
    <source>
        <dbReference type="SAM" id="MobiDB-lite"/>
    </source>
</evidence>
<dbReference type="InterPro" id="IPR043128">
    <property type="entry name" value="Rev_trsase/Diguanyl_cyclase"/>
</dbReference>
<protein>
    <recommendedName>
        <fullName evidence="2">Reverse transcriptase domain-containing protein</fullName>
    </recommendedName>
</protein>
<evidence type="ECO:0000313" key="3">
    <source>
        <dbReference type="EMBL" id="KAA6395263.1"/>
    </source>
</evidence>
<gene>
    <name evidence="3" type="ORF">EZS28_009208</name>
</gene>
<dbReference type="Proteomes" id="UP000324800">
    <property type="component" value="Unassembled WGS sequence"/>
</dbReference>
<proteinExistence type="predicted"/>
<evidence type="ECO:0000313" key="4">
    <source>
        <dbReference type="Proteomes" id="UP000324800"/>
    </source>
</evidence>
<feature type="region of interest" description="Disordered" evidence="1">
    <location>
        <begin position="1378"/>
        <end position="1417"/>
    </location>
</feature>
<dbReference type="InterPro" id="IPR052055">
    <property type="entry name" value="Hepadnavirus_pol/RT"/>
</dbReference>
<feature type="domain" description="Reverse transcriptase" evidence="2">
    <location>
        <begin position="537"/>
        <end position="721"/>
    </location>
</feature>
<dbReference type="Gene3D" id="3.30.70.270">
    <property type="match status" value="1"/>
</dbReference>
<dbReference type="PROSITE" id="PS50878">
    <property type="entry name" value="RT_POL"/>
    <property type="match status" value="1"/>
</dbReference>
<comment type="caution">
    <text evidence="3">The sequence shown here is derived from an EMBL/GenBank/DDBJ whole genome shotgun (WGS) entry which is preliminary data.</text>
</comment>
<feature type="compositionally biased region" description="Polar residues" evidence="1">
    <location>
        <begin position="314"/>
        <end position="326"/>
    </location>
</feature>
<reference evidence="3 4" key="1">
    <citation type="submission" date="2019-03" db="EMBL/GenBank/DDBJ databases">
        <title>Single cell metagenomics reveals metabolic interactions within the superorganism composed of flagellate Streblomastix strix and complex community of Bacteroidetes bacteria on its surface.</title>
        <authorList>
            <person name="Treitli S.C."/>
            <person name="Kolisko M."/>
            <person name="Husnik F."/>
            <person name="Keeling P."/>
            <person name="Hampl V."/>
        </authorList>
    </citation>
    <scope>NUCLEOTIDE SEQUENCE [LARGE SCALE GENOMIC DNA]</scope>
    <source>
        <strain evidence="3">ST1C</strain>
    </source>
</reference>
<dbReference type="PANTHER" id="PTHR33050:SF7">
    <property type="entry name" value="RIBONUCLEASE H"/>
    <property type="match status" value="1"/>
</dbReference>
<dbReference type="InterPro" id="IPR000477">
    <property type="entry name" value="RT_dom"/>
</dbReference>
<feature type="region of interest" description="Disordered" evidence="1">
    <location>
        <begin position="823"/>
        <end position="850"/>
    </location>
</feature>
<dbReference type="PANTHER" id="PTHR33050">
    <property type="entry name" value="REVERSE TRANSCRIPTASE DOMAIN-CONTAINING PROTEIN"/>
    <property type="match status" value="1"/>
</dbReference>
<feature type="region of interest" description="Disordered" evidence="1">
    <location>
        <begin position="309"/>
        <end position="340"/>
    </location>
</feature>
<feature type="compositionally biased region" description="Basic and acidic residues" evidence="1">
    <location>
        <begin position="1397"/>
        <end position="1408"/>
    </location>
</feature>
<organism evidence="3 4">
    <name type="scientific">Streblomastix strix</name>
    <dbReference type="NCBI Taxonomy" id="222440"/>
    <lineage>
        <taxon>Eukaryota</taxon>
        <taxon>Metamonada</taxon>
        <taxon>Preaxostyla</taxon>
        <taxon>Oxymonadida</taxon>
        <taxon>Streblomastigidae</taxon>
        <taxon>Streblomastix</taxon>
    </lineage>
</organism>
<dbReference type="Gene3D" id="3.10.10.10">
    <property type="entry name" value="HIV Type 1 Reverse Transcriptase, subunit A, domain 1"/>
    <property type="match status" value="1"/>
</dbReference>
<dbReference type="Pfam" id="PF00078">
    <property type="entry name" value="RVT_1"/>
    <property type="match status" value="1"/>
</dbReference>